<dbReference type="InterPro" id="IPR032466">
    <property type="entry name" value="Metal_Hydrolase"/>
</dbReference>
<comment type="similarity">
    <text evidence="1">Belongs to the TolB family.</text>
</comment>
<accession>A0A3N4NTC4</accession>
<proteinExistence type="inferred from homology"/>
<dbReference type="PANTHER" id="PTHR36842">
    <property type="entry name" value="PROTEIN TOLB HOMOLOG"/>
    <property type="match status" value="1"/>
</dbReference>
<dbReference type="InterPro" id="IPR011059">
    <property type="entry name" value="Metal-dep_hydrolase_composite"/>
</dbReference>
<protein>
    <submittedName>
        <fullName evidence="3">Amidohydrolase</fullName>
    </submittedName>
</protein>
<gene>
    <name evidence="3" type="ORF">EGM88_03330</name>
</gene>
<dbReference type="Gene3D" id="3.20.20.140">
    <property type="entry name" value="Metal-dependent hydrolases"/>
    <property type="match status" value="2"/>
</dbReference>
<evidence type="ECO:0000259" key="2">
    <source>
        <dbReference type="Pfam" id="PF01979"/>
    </source>
</evidence>
<comment type="caution">
    <text evidence="3">The sequence shown here is derived from an EMBL/GenBank/DDBJ whole genome shotgun (WGS) entry which is preliminary data.</text>
</comment>
<dbReference type="GO" id="GO:0016810">
    <property type="term" value="F:hydrolase activity, acting on carbon-nitrogen (but not peptide) bonds"/>
    <property type="evidence" value="ECO:0007669"/>
    <property type="project" value="InterPro"/>
</dbReference>
<name>A0A3N4NTC4_9FLAO</name>
<keyword evidence="3" id="KW-0378">Hydrolase</keyword>
<dbReference type="EMBL" id="RPFJ01000003">
    <property type="protein sequence ID" value="RPD99591.1"/>
    <property type="molecule type" value="Genomic_DNA"/>
</dbReference>
<dbReference type="AlphaFoldDB" id="A0A3N4NTC4"/>
<dbReference type="PANTHER" id="PTHR36842:SF1">
    <property type="entry name" value="PROTEIN TOLB"/>
    <property type="match status" value="1"/>
</dbReference>
<dbReference type="Gene3D" id="2.30.40.10">
    <property type="entry name" value="Urease, subunit C, domain 1"/>
    <property type="match status" value="2"/>
</dbReference>
<evidence type="ECO:0000313" key="3">
    <source>
        <dbReference type="EMBL" id="RPD99591.1"/>
    </source>
</evidence>
<dbReference type="SUPFAM" id="SSF51338">
    <property type="entry name" value="Composite domain of metallo-dependent hydrolases"/>
    <property type="match status" value="1"/>
</dbReference>
<dbReference type="InterPro" id="IPR006680">
    <property type="entry name" value="Amidohydro-rel"/>
</dbReference>
<feature type="domain" description="Amidohydrolase-related" evidence="2">
    <location>
        <begin position="710"/>
        <end position="1044"/>
    </location>
</feature>
<dbReference type="Pfam" id="PF01979">
    <property type="entry name" value="Amidohydro_1"/>
    <property type="match status" value="1"/>
</dbReference>
<keyword evidence="4" id="KW-1185">Reference proteome</keyword>
<evidence type="ECO:0000256" key="1">
    <source>
        <dbReference type="ARBA" id="ARBA00009820"/>
    </source>
</evidence>
<dbReference type="RefSeq" id="WP_123896556.1">
    <property type="nucleotide sequence ID" value="NZ_RPFJ01000003.1"/>
</dbReference>
<dbReference type="SUPFAM" id="SSF51556">
    <property type="entry name" value="Metallo-dependent hydrolases"/>
    <property type="match status" value="1"/>
</dbReference>
<evidence type="ECO:0000313" key="4">
    <source>
        <dbReference type="Proteomes" id="UP000270856"/>
    </source>
</evidence>
<dbReference type="OrthoDB" id="9815657at2"/>
<organism evidence="3 4">
    <name type="scientific">Aureibaculum marinum</name>
    <dbReference type="NCBI Taxonomy" id="2487930"/>
    <lineage>
        <taxon>Bacteria</taxon>
        <taxon>Pseudomonadati</taxon>
        <taxon>Bacteroidota</taxon>
        <taxon>Flavobacteriia</taxon>
        <taxon>Flavobacteriales</taxon>
        <taxon>Flavobacteriaceae</taxon>
        <taxon>Aureibaculum</taxon>
    </lineage>
</organism>
<dbReference type="SUPFAM" id="SSF82171">
    <property type="entry name" value="DPP6 N-terminal domain-like"/>
    <property type="match status" value="3"/>
</dbReference>
<sequence>MSKINLLFFITLVLSINLLAQDKKSKKWDVSNPEGNWEFKEVQLNTDEGTWMNLDVSPDGKTIVFDLLGDIYKMPITGGKAIILREGLPFEIQPQFSPDGKKILFTSDAGGGDNIWIMNSDGSNAKQVTKENFRLLNNATWTPDANYIIARKHFTSGRSLGAGEMWMYHITGGSGTQLTKRKNDQQDVNEPTVSPDGKYLYYSEDVYPGGAFNYNKDPNSQIYVIKRYSFEDGSNQTITGGPGGAARPQVSPDGKKLAFIKRVRTKSVLYIHNLETGEEYPVYDNLNKDQQEAWAIFGVYPRFDWMPNNKELVFWSGGKINKLNIETLTVSNIPFQVETTLKIAKALEFDSPVYTENFTAKAIRNAVTSPDGKTLAFNALGHIYIKKLPNGTPKRLTKETDIEAEPQFSPNGKEIVYVTWNDENLGAIRTVSIKGGKTTKITNEKGIYRMPSFSKDGKTIVYVKESGNNEQGRTFSKKSGIYTINKDGSNNKWLKVKGEYPQFSKDNKRILYQTGGTYFGKLTKSLKSIDINGKNEKTLITSKYANRLVPSPDNKWIAFSNLHKVYLAPMPTTGQPLNLDSKTKVVPVSQISKDAGTNLHWSSDSKSIHFTLGEQYFSNKIEERFTFLENSPDSIPAIKEKGININLVAKMDNPMGKIAFTNARIITMEGNEVIEDGTIVIQENKIIAVGKSKEIKLDSNTRVYDLSGKTIMPGIVDVHAHIGGFRYGLNAQKHWQFYANLAFGVTTSHDPSANTETVFTLAELIKSGQMVGPRLYSTGFILYGADGDFKAVVNSLDDARSSIRRTKAFGAKSVKSYNQPRREQRQQIIQAAREEGIFVVPEGGSTFYHNMTMIMDGHTGIEHNIPIAPVYKDVITLWSNSNTGYTPTLIVNYAGMSGEYYWYQATNVWENEKLLKYTPRGIIDARSRHRTMVPMEEYENGHILTSKTAKELSDAGVKVNLGAHGQLQGLGAHWELWMLQQGGMTNHEALRAATINGAEYLGLSNDIGSLKVGKLADLIVLDKNPLEDIKNSNSVKYTMVNGRLYDTETMNEIGNTIKKRSKFYWENNNYNQAFPWHDEAQSFTQPGCGCVIGHN</sequence>
<dbReference type="InterPro" id="IPR011042">
    <property type="entry name" value="6-blade_b-propeller_TolB-like"/>
</dbReference>
<dbReference type="InterPro" id="IPR011659">
    <property type="entry name" value="WD40"/>
</dbReference>
<dbReference type="Pfam" id="PF07676">
    <property type="entry name" value="PD40"/>
    <property type="match status" value="3"/>
</dbReference>
<reference evidence="3 4" key="1">
    <citation type="submission" date="2018-11" db="EMBL/GenBank/DDBJ databases">
        <title>Aureibaculum marinum gen. nov., sp. nov., a member of the family Flavobacteriaceae isolated from the Bohai Sea.</title>
        <authorList>
            <person name="Ji X."/>
        </authorList>
    </citation>
    <scope>NUCLEOTIDE SEQUENCE [LARGE SCALE GENOMIC DNA]</scope>
    <source>
        <strain evidence="3 4">BH-SD17</strain>
    </source>
</reference>
<dbReference type="Gene3D" id="2.120.10.30">
    <property type="entry name" value="TolB, C-terminal domain"/>
    <property type="match status" value="3"/>
</dbReference>
<dbReference type="Proteomes" id="UP000270856">
    <property type="component" value="Unassembled WGS sequence"/>
</dbReference>